<dbReference type="SUPFAM" id="SSF48452">
    <property type="entry name" value="TPR-like"/>
    <property type="match status" value="1"/>
</dbReference>
<dbReference type="RefSeq" id="WP_211937428.1">
    <property type="nucleotide sequence ID" value="NZ_CP073078.1"/>
</dbReference>
<feature type="region of interest" description="Disordered" evidence="3">
    <location>
        <begin position="663"/>
        <end position="691"/>
    </location>
</feature>
<dbReference type="SMART" id="SM00028">
    <property type="entry name" value="TPR"/>
    <property type="match status" value="5"/>
</dbReference>
<dbReference type="Pfam" id="PF14559">
    <property type="entry name" value="TPR_19"/>
    <property type="match status" value="1"/>
</dbReference>
<keyword evidence="5" id="KW-1185">Reference proteome</keyword>
<reference evidence="4" key="1">
    <citation type="submission" date="2021-04" db="EMBL/GenBank/DDBJ databases">
        <title>The complete genome sequence of Caulobacter sp. S6.</title>
        <authorList>
            <person name="Tang Y."/>
            <person name="Ouyang W."/>
            <person name="Liu Q."/>
            <person name="Huang B."/>
            <person name="Guo Z."/>
            <person name="Lei P."/>
        </authorList>
    </citation>
    <scope>NUCLEOTIDE SEQUENCE</scope>
    <source>
        <strain evidence="4">S6</strain>
    </source>
</reference>
<organism evidence="4 5">
    <name type="scientific">Phenylobacterium montanum</name>
    <dbReference type="NCBI Taxonomy" id="2823693"/>
    <lineage>
        <taxon>Bacteria</taxon>
        <taxon>Pseudomonadati</taxon>
        <taxon>Pseudomonadota</taxon>
        <taxon>Alphaproteobacteria</taxon>
        <taxon>Caulobacterales</taxon>
        <taxon>Caulobacteraceae</taxon>
        <taxon>Phenylobacterium</taxon>
    </lineage>
</organism>
<evidence type="ECO:0000313" key="4">
    <source>
        <dbReference type="EMBL" id="QUD87376.1"/>
    </source>
</evidence>
<dbReference type="Pfam" id="PF13469">
    <property type="entry name" value="Sulfotransfer_3"/>
    <property type="match status" value="1"/>
</dbReference>
<keyword evidence="1" id="KW-0808">Transferase</keyword>
<accession>A0A975IVI9</accession>
<dbReference type="SUPFAM" id="SSF52540">
    <property type="entry name" value="P-loop containing nucleoside triphosphate hydrolases"/>
    <property type="match status" value="1"/>
</dbReference>
<dbReference type="Gene3D" id="3.40.50.300">
    <property type="entry name" value="P-loop containing nucleotide triphosphate hydrolases"/>
    <property type="match status" value="1"/>
</dbReference>
<dbReference type="InterPro" id="IPR027417">
    <property type="entry name" value="P-loop_NTPase"/>
</dbReference>
<dbReference type="AlphaFoldDB" id="A0A975IVI9"/>
<evidence type="ECO:0000313" key="5">
    <source>
        <dbReference type="Proteomes" id="UP000676409"/>
    </source>
</evidence>
<evidence type="ECO:0000256" key="2">
    <source>
        <dbReference type="PROSITE-ProRule" id="PRU00339"/>
    </source>
</evidence>
<keyword evidence="2" id="KW-0802">TPR repeat</keyword>
<dbReference type="InterPro" id="IPR026634">
    <property type="entry name" value="TPST-like"/>
</dbReference>
<gene>
    <name evidence="4" type="ORF">KCG34_20345</name>
</gene>
<dbReference type="GO" id="GO:0008476">
    <property type="term" value="F:protein-tyrosine sulfotransferase activity"/>
    <property type="evidence" value="ECO:0007669"/>
    <property type="project" value="InterPro"/>
</dbReference>
<feature type="compositionally biased region" description="Polar residues" evidence="3">
    <location>
        <begin position="679"/>
        <end position="691"/>
    </location>
</feature>
<dbReference type="Proteomes" id="UP000676409">
    <property type="component" value="Chromosome"/>
</dbReference>
<dbReference type="KEGG" id="caul:KCG34_20345"/>
<dbReference type="Pfam" id="PF13181">
    <property type="entry name" value="TPR_8"/>
    <property type="match status" value="1"/>
</dbReference>
<dbReference type="PANTHER" id="PTHR12788">
    <property type="entry name" value="PROTEIN-TYROSINE SULFOTRANSFERASE 2"/>
    <property type="match status" value="1"/>
</dbReference>
<dbReference type="Gene3D" id="1.25.40.10">
    <property type="entry name" value="Tetratricopeptide repeat domain"/>
    <property type="match status" value="3"/>
</dbReference>
<proteinExistence type="predicted"/>
<sequence>MADAPPGSLAAAVDQAALSLAQDAPSAERQARAILARVPNDPRALLILASARRRQGDAGGARTILEPLAKAFPRAANTHYELGASLADLGDPGAKPALRHAVGLNPDLAEAWRTLGDLLFREGDLRGAEAAFAEHSRASVTDPALKTAAAALYGGRLSEAEALLRRHIADRPNELEPLRLLAETYLRQMRLAAAEGLLARCLELAPGHDGMRFSYASALFRQQRAAEAMPHVERLMARDPKHPAYRNLYAGCLGLIGEDERVIEVTEALARDYAGQPHVWLSYGHALRAVGRQDEAVAAYRKAISMAPGLGDAYWSLANLKVASFGAGDEAAIAAQLGRGDLAAEDRLHLHYALGKALEDRKDFAGSFAHYAQGAAIRKAEAPYDAAAVTALADRSQAVLTAGFFAARAGGGAPSQAPIFIVGLPRSGSTLVEQILASHSAVEGTMELPYVEHLAFELAGVGRAEPGRPYPDCLEALAPARLAELGERYLSQTLVHRKLGRPMFVDKMPNNFQHIGLIQLMLPNARIIDARRHPLGTCFSCFKQHFAEGQTFTYDLTDLGRYYRDYVRLMDHFDQVLPGRVHRVIYEDMVENTEAEIRRLLDYCGLEFEAPCLRFWETDRSVRTVSSEQVRRPIYRGGLDQWRAYEPWLGPLKAALGPVLEDWRGRPKTKPASAERTAEVNQVRQAPLSQA</sequence>
<dbReference type="Pfam" id="PF13432">
    <property type="entry name" value="TPR_16"/>
    <property type="match status" value="2"/>
</dbReference>
<protein>
    <submittedName>
        <fullName evidence="4">Sulfotransferase</fullName>
    </submittedName>
</protein>
<name>A0A975IVI9_9CAUL</name>
<dbReference type="InterPro" id="IPR011990">
    <property type="entry name" value="TPR-like_helical_dom_sf"/>
</dbReference>
<dbReference type="InterPro" id="IPR019734">
    <property type="entry name" value="TPR_rpt"/>
</dbReference>
<feature type="repeat" description="TPR" evidence="2">
    <location>
        <begin position="277"/>
        <end position="310"/>
    </location>
</feature>
<dbReference type="PROSITE" id="PS50005">
    <property type="entry name" value="TPR"/>
    <property type="match status" value="1"/>
</dbReference>
<evidence type="ECO:0000256" key="1">
    <source>
        <dbReference type="ARBA" id="ARBA00022679"/>
    </source>
</evidence>
<evidence type="ECO:0000256" key="3">
    <source>
        <dbReference type="SAM" id="MobiDB-lite"/>
    </source>
</evidence>
<dbReference type="EMBL" id="CP073078">
    <property type="protein sequence ID" value="QUD87376.1"/>
    <property type="molecule type" value="Genomic_DNA"/>
</dbReference>
<dbReference type="PANTHER" id="PTHR12788:SF10">
    <property type="entry name" value="PROTEIN-TYROSINE SULFOTRANSFERASE"/>
    <property type="match status" value="1"/>
</dbReference>